<feature type="domain" description="Peptidase S1" evidence="7">
    <location>
        <begin position="26"/>
        <end position="247"/>
    </location>
</feature>
<evidence type="ECO:0000256" key="3">
    <source>
        <dbReference type="ARBA" id="ARBA00022801"/>
    </source>
</evidence>
<dbReference type="PANTHER" id="PTHR24276">
    <property type="entry name" value="POLYSERASE-RELATED"/>
    <property type="match status" value="1"/>
</dbReference>
<evidence type="ECO:0000256" key="1">
    <source>
        <dbReference type="ARBA" id="ARBA00007664"/>
    </source>
</evidence>
<dbReference type="InterPro" id="IPR001314">
    <property type="entry name" value="Peptidase_S1A"/>
</dbReference>
<evidence type="ECO:0000256" key="2">
    <source>
        <dbReference type="ARBA" id="ARBA00022670"/>
    </source>
</evidence>
<sequence length="251" mass="26933">MQTFLIIGSLMVASCLGASSNLAVEIVGGQNAKIQDYPYQLSLEVKGKHTCGASIVTNDYAVTAAHCVYGHPEIELQLRSGTSFREIGGYLHPFDSYNVHPKYKDGHNDYDIAVAKVRWQHEFKYQMQPVPLASENPRIGTLGVVTGYGFVNQDGHVLAAQLQQLQVPIVSNDLCKQVAQGSLTPNMICAGISGGEGACFADSGGPLVVNGALVGVVSFALDKCDKPVPAVYADIPAMLEWIRANRPTARI</sequence>
<keyword evidence="9" id="KW-1185">Reference proteome</keyword>
<dbReference type="Pfam" id="PF00089">
    <property type="entry name" value="Trypsin"/>
    <property type="match status" value="1"/>
</dbReference>
<keyword evidence="5" id="KW-1015">Disulfide bond</keyword>
<reference evidence="8" key="1">
    <citation type="journal article" date="2023" name="IScience">
        <title>Live-bearing cockroach genome reveals convergent evolutionary mechanisms linked to viviparity in insects and beyond.</title>
        <authorList>
            <person name="Fouks B."/>
            <person name="Harrison M.C."/>
            <person name="Mikhailova A.A."/>
            <person name="Marchal E."/>
            <person name="English S."/>
            <person name="Carruthers M."/>
            <person name="Jennings E.C."/>
            <person name="Chiamaka E.L."/>
            <person name="Frigard R.A."/>
            <person name="Pippel M."/>
            <person name="Attardo G.M."/>
            <person name="Benoit J.B."/>
            <person name="Bornberg-Bauer E."/>
            <person name="Tobe S.S."/>
        </authorList>
    </citation>
    <scope>NUCLEOTIDE SEQUENCE</scope>
    <source>
        <strain evidence="8">Stay&amp;Tobe</strain>
    </source>
</reference>
<evidence type="ECO:0000313" key="9">
    <source>
        <dbReference type="Proteomes" id="UP001233999"/>
    </source>
</evidence>
<dbReference type="Gene3D" id="2.40.10.10">
    <property type="entry name" value="Trypsin-like serine proteases"/>
    <property type="match status" value="2"/>
</dbReference>
<evidence type="ECO:0000313" key="8">
    <source>
        <dbReference type="EMBL" id="KAJ9597887.1"/>
    </source>
</evidence>
<dbReference type="SUPFAM" id="SSF50494">
    <property type="entry name" value="Trypsin-like serine proteases"/>
    <property type="match status" value="1"/>
</dbReference>
<dbReference type="InterPro" id="IPR009003">
    <property type="entry name" value="Peptidase_S1_PA"/>
</dbReference>
<dbReference type="PROSITE" id="PS50240">
    <property type="entry name" value="TRYPSIN_DOM"/>
    <property type="match status" value="1"/>
</dbReference>
<dbReference type="InterPro" id="IPR043504">
    <property type="entry name" value="Peptidase_S1_PA_chymotrypsin"/>
</dbReference>
<dbReference type="AlphaFoldDB" id="A0AAD8AGW9"/>
<keyword evidence="4" id="KW-0720">Serine protease</keyword>
<feature type="signal peptide" evidence="6">
    <location>
        <begin position="1"/>
        <end position="17"/>
    </location>
</feature>
<reference evidence="8" key="2">
    <citation type="submission" date="2023-05" db="EMBL/GenBank/DDBJ databases">
        <authorList>
            <person name="Fouks B."/>
        </authorList>
    </citation>
    <scope>NUCLEOTIDE SEQUENCE</scope>
    <source>
        <strain evidence="8">Stay&amp;Tobe</strain>
        <tissue evidence="8">Testes</tissue>
    </source>
</reference>
<dbReference type="Proteomes" id="UP001233999">
    <property type="component" value="Unassembled WGS sequence"/>
</dbReference>
<evidence type="ECO:0000259" key="7">
    <source>
        <dbReference type="PROSITE" id="PS50240"/>
    </source>
</evidence>
<dbReference type="PROSITE" id="PS00134">
    <property type="entry name" value="TRYPSIN_HIS"/>
    <property type="match status" value="1"/>
</dbReference>
<dbReference type="GO" id="GO:0006508">
    <property type="term" value="P:proteolysis"/>
    <property type="evidence" value="ECO:0007669"/>
    <property type="project" value="UniProtKB-KW"/>
</dbReference>
<dbReference type="InterPro" id="IPR050430">
    <property type="entry name" value="Peptidase_S1"/>
</dbReference>
<comment type="caution">
    <text evidence="8">The sequence shown here is derived from an EMBL/GenBank/DDBJ whole genome shotgun (WGS) entry which is preliminary data.</text>
</comment>
<keyword evidence="6" id="KW-0732">Signal</keyword>
<accession>A0AAD8AGW9</accession>
<proteinExistence type="inferred from homology"/>
<evidence type="ECO:0000256" key="5">
    <source>
        <dbReference type="ARBA" id="ARBA00023157"/>
    </source>
</evidence>
<dbReference type="CDD" id="cd00190">
    <property type="entry name" value="Tryp_SPc"/>
    <property type="match status" value="1"/>
</dbReference>
<dbReference type="PRINTS" id="PR00722">
    <property type="entry name" value="CHYMOTRYPSIN"/>
</dbReference>
<gene>
    <name evidence="8" type="ORF">L9F63_011253</name>
</gene>
<feature type="chain" id="PRO_5041978559" description="Peptidase S1 domain-containing protein" evidence="6">
    <location>
        <begin position="18"/>
        <end position="251"/>
    </location>
</feature>
<evidence type="ECO:0000256" key="6">
    <source>
        <dbReference type="SAM" id="SignalP"/>
    </source>
</evidence>
<protein>
    <recommendedName>
        <fullName evidence="7">Peptidase S1 domain-containing protein</fullName>
    </recommendedName>
</protein>
<comment type="similarity">
    <text evidence="1">Belongs to the peptidase S1 family.</text>
</comment>
<dbReference type="SMART" id="SM00020">
    <property type="entry name" value="Tryp_SPc"/>
    <property type="match status" value="1"/>
</dbReference>
<name>A0AAD8AGW9_DIPPU</name>
<dbReference type="InterPro" id="IPR001254">
    <property type="entry name" value="Trypsin_dom"/>
</dbReference>
<dbReference type="FunFam" id="2.40.10.10:FF:000034">
    <property type="entry name" value="Eupolytin"/>
    <property type="match status" value="1"/>
</dbReference>
<feature type="non-terminal residue" evidence="8">
    <location>
        <position position="1"/>
    </location>
</feature>
<dbReference type="InterPro" id="IPR018114">
    <property type="entry name" value="TRYPSIN_HIS"/>
</dbReference>
<keyword evidence="2" id="KW-0645">Protease</keyword>
<dbReference type="EMBL" id="JASPKZ010001579">
    <property type="protein sequence ID" value="KAJ9597887.1"/>
    <property type="molecule type" value="Genomic_DNA"/>
</dbReference>
<evidence type="ECO:0000256" key="4">
    <source>
        <dbReference type="ARBA" id="ARBA00022825"/>
    </source>
</evidence>
<organism evidence="8 9">
    <name type="scientific">Diploptera punctata</name>
    <name type="common">Pacific beetle cockroach</name>
    <dbReference type="NCBI Taxonomy" id="6984"/>
    <lineage>
        <taxon>Eukaryota</taxon>
        <taxon>Metazoa</taxon>
        <taxon>Ecdysozoa</taxon>
        <taxon>Arthropoda</taxon>
        <taxon>Hexapoda</taxon>
        <taxon>Insecta</taxon>
        <taxon>Pterygota</taxon>
        <taxon>Neoptera</taxon>
        <taxon>Polyneoptera</taxon>
        <taxon>Dictyoptera</taxon>
        <taxon>Blattodea</taxon>
        <taxon>Blaberoidea</taxon>
        <taxon>Blaberidae</taxon>
        <taxon>Diplopterinae</taxon>
        <taxon>Diploptera</taxon>
    </lineage>
</organism>
<dbReference type="GO" id="GO:0004252">
    <property type="term" value="F:serine-type endopeptidase activity"/>
    <property type="evidence" value="ECO:0007669"/>
    <property type="project" value="InterPro"/>
</dbReference>
<dbReference type="PANTHER" id="PTHR24276:SF91">
    <property type="entry name" value="AT26814P-RELATED"/>
    <property type="match status" value="1"/>
</dbReference>
<keyword evidence="3" id="KW-0378">Hydrolase</keyword>